<dbReference type="OMA" id="KNCENED"/>
<reference evidence="3 4" key="1">
    <citation type="journal article" date="2016" name="Sci. Rep.">
        <title>The genome sequence of the outbreeding globe artichoke constructed de novo incorporating a phase-aware low-pass sequencing strategy of F1 progeny.</title>
        <authorList>
            <person name="Scaglione D."/>
            <person name="Reyes-Chin-Wo S."/>
            <person name="Acquadro A."/>
            <person name="Froenicke L."/>
            <person name="Portis E."/>
            <person name="Beitel C."/>
            <person name="Tirone M."/>
            <person name="Mauro R."/>
            <person name="Lo Monaco A."/>
            <person name="Mauromicale G."/>
            <person name="Faccioli P."/>
            <person name="Cattivelli L."/>
            <person name="Rieseberg L."/>
            <person name="Michelmore R."/>
            <person name="Lanteri S."/>
        </authorList>
    </citation>
    <scope>NUCLEOTIDE SEQUENCE [LARGE SCALE GENOMIC DNA]</scope>
    <source>
        <strain evidence="3">2C</strain>
    </source>
</reference>
<dbReference type="OrthoDB" id="1612078at2759"/>
<keyword evidence="1" id="KW-0732">Signal</keyword>
<accession>A0A103Y987</accession>
<dbReference type="EMBL" id="LEKV01001905">
    <property type="protein sequence ID" value="KVI04838.1"/>
    <property type="molecule type" value="Genomic_DNA"/>
</dbReference>
<protein>
    <submittedName>
        <fullName evidence="3">Peptide-N4-(N-acetyl-beta-glucosaminyl)asparagine amidase A</fullName>
    </submittedName>
</protein>
<keyword evidence="4" id="KW-1185">Reference proteome</keyword>
<dbReference type="InterPro" id="IPR021102">
    <property type="entry name" value="PNGase_A"/>
</dbReference>
<feature type="signal peptide" evidence="1">
    <location>
        <begin position="1"/>
        <end position="22"/>
    </location>
</feature>
<evidence type="ECO:0000313" key="4">
    <source>
        <dbReference type="Proteomes" id="UP000243975"/>
    </source>
</evidence>
<evidence type="ECO:0000256" key="1">
    <source>
        <dbReference type="SAM" id="SignalP"/>
    </source>
</evidence>
<dbReference type="InterPro" id="IPR056948">
    <property type="entry name" value="PNGaseA_N"/>
</dbReference>
<gene>
    <name evidence="3" type="ORF">Ccrd_016837</name>
</gene>
<feature type="chain" id="PRO_5007119501" evidence="1">
    <location>
        <begin position="23"/>
        <end position="615"/>
    </location>
</feature>
<dbReference type="Proteomes" id="UP000243975">
    <property type="component" value="Unassembled WGS sequence"/>
</dbReference>
<comment type="caution">
    <text evidence="3">The sequence shown here is derived from an EMBL/GenBank/DDBJ whole genome shotgun (WGS) entry which is preliminary data.</text>
</comment>
<name>A0A103Y987_CYNCS</name>
<dbReference type="AlphaFoldDB" id="A0A103Y987"/>
<evidence type="ECO:0000259" key="2">
    <source>
        <dbReference type="Pfam" id="PF12222"/>
    </source>
</evidence>
<dbReference type="PANTHER" id="PTHR31104">
    <property type="entry name" value="PEPTIDE-N4-(N-ACETYL-BETA-GLUCOSAMINYL)ASPARAGINE AMIDASE A PROTEIN"/>
    <property type="match status" value="1"/>
</dbReference>
<organism evidence="3 4">
    <name type="scientific">Cynara cardunculus var. scolymus</name>
    <name type="common">Globe artichoke</name>
    <name type="synonym">Cynara scolymus</name>
    <dbReference type="NCBI Taxonomy" id="59895"/>
    <lineage>
        <taxon>Eukaryota</taxon>
        <taxon>Viridiplantae</taxon>
        <taxon>Streptophyta</taxon>
        <taxon>Embryophyta</taxon>
        <taxon>Tracheophyta</taxon>
        <taxon>Spermatophyta</taxon>
        <taxon>Magnoliopsida</taxon>
        <taxon>eudicotyledons</taxon>
        <taxon>Gunneridae</taxon>
        <taxon>Pentapetalae</taxon>
        <taxon>asterids</taxon>
        <taxon>campanulids</taxon>
        <taxon>Asterales</taxon>
        <taxon>Asteraceae</taxon>
        <taxon>Carduoideae</taxon>
        <taxon>Cardueae</taxon>
        <taxon>Carduinae</taxon>
        <taxon>Cynara</taxon>
    </lineage>
</organism>
<feature type="domain" description="Peptide N-acetyl-beta-D-glucosaminyl asparaginase amidase A N-terminal" evidence="2">
    <location>
        <begin position="61"/>
        <end position="409"/>
    </location>
</feature>
<sequence>MEAMNVVLLLLFPLFFTITIQSSPKPSLSLPRFVNSLRQNSSNETIDVPAPEYFEVTLPLPTDDATPACSVNVLSDSFGNTSATTGINVCYTPPNATCEWSHAVLHYQAEYKGDQYESIAGVWMDGVELLRTSTAQPTEDGVLWNVRKDVTRYSSIFTRENLTLSVKLENLGNGEFTGVYQVNVSLLFYSDKAVRFPVSVVSGESEAQPLNRKLISDKTRENKDKLELDRVLKSLYPYEKSADLIVPISGALDEGHWFRIHDESDVRTTNVQIPPTTYKAVLELYVSFHGGDEFWYLNPPDSYIQANHLPTGRTHGAYREVLVTIDGKLVGTVIPFPVIFAKGINPLFWEPVVSIGAFDLPSYDIDLTPFLGLLSDNKIHSIGLQVANGISYWLVDANLHLWLDDSNVQAIVKYEDPTMDIENEFEFEGLEGKFETEVERKTKATSWVQSSSGLQKTKVTQEIIFKNKLKIKDGGTTKQLEQKIKTTTKIKMTNGMGESIGKIQMEKIYPVMITIQSQPLADKNATLMTTSVVQRRSESFSNKRSSISRELKHKQNCTGSMLVNGNSVNGNSVIGGSVENHQSYEFTNEAGCYSRKVDVVDGVVIADETMLVCVD</sequence>
<proteinExistence type="predicted"/>
<dbReference type="Pfam" id="PF12222">
    <property type="entry name" value="PNGaseA"/>
    <property type="match status" value="1"/>
</dbReference>
<dbReference type="Gramene" id="KVI04838">
    <property type="protein sequence ID" value="KVI04838"/>
    <property type="gene ID" value="Ccrd_016837"/>
</dbReference>
<evidence type="ECO:0000313" key="3">
    <source>
        <dbReference type="EMBL" id="KVI04838.1"/>
    </source>
</evidence>
<dbReference type="Pfam" id="PF25156">
    <property type="entry name" value="PNGase_A_C"/>
    <property type="match status" value="1"/>
</dbReference>